<comment type="caution">
    <text evidence="3">The sequence shown here is derived from an EMBL/GenBank/DDBJ whole genome shotgun (WGS) entry which is preliminary data.</text>
</comment>
<gene>
    <name evidence="3" type="ORF">LTT95_00960</name>
</gene>
<protein>
    <submittedName>
        <fullName evidence="3">Anti-sigma factor</fullName>
    </submittedName>
</protein>
<accession>A0ABS8U956</accession>
<reference evidence="3" key="1">
    <citation type="submission" date="2021-12" db="EMBL/GenBank/DDBJ databases">
        <authorList>
            <person name="Ulrich A."/>
        </authorList>
    </citation>
    <scope>NUCLEOTIDE SEQUENCE</scope>
    <source>
        <strain evidence="3">A1P009</strain>
    </source>
</reference>
<feature type="domain" description="Anti-sigma K factor RskA C-terminal" evidence="2">
    <location>
        <begin position="115"/>
        <end position="260"/>
    </location>
</feature>
<dbReference type="InterPro" id="IPR051474">
    <property type="entry name" value="Anti-sigma-K/W_factor"/>
</dbReference>
<evidence type="ECO:0000259" key="2">
    <source>
        <dbReference type="Pfam" id="PF10099"/>
    </source>
</evidence>
<keyword evidence="4" id="KW-1185">Reference proteome</keyword>
<proteinExistence type="predicted"/>
<feature type="region of interest" description="Disordered" evidence="1">
    <location>
        <begin position="1"/>
        <end position="20"/>
    </location>
</feature>
<dbReference type="Pfam" id="PF10099">
    <property type="entry name" value="RskA_C"/>
    <property type="match status" value="1"/>
</dbReference>
<dbReference type="Proteomes" id="UP001430360">
    <property type="component" value="Unassembled WGS sequence"/>
</dbReference>
<name>A0ABS8U956_9GAMM</name>
<reference evidence="3" key="2">
    <citation type="journal article" date="2022" name="Syst. Appl. Microbiol.">
        <title>Physiological and genomic characterisation of Luteimonas fraxinea sp. nov., a bacterial species associated with trees tolerant to ash dieback.</title>
        <authorList>
            <person name="Ulrich K."/>
            <person name="Becker R."/>
            <person name="Behrendt U."/>
            <person name="Kube M."/>
            <person name="Schneck V."/>
            <person name="Ulrich A."/>
        </authorList>
    </citation>
    <scope>NUCLEOTIDE SEQUENCE</scope>
    <source>
        <strain evidence="3">A1P009</strain>
    </source>
</reference>
<dbReference type="EMBL" id="JAJQKU010000001">
    <property type="protein sequence ID" value="MCD9095512.1"/>
    <property type="molecule type" value="Genomic_DNA"/>
</dbReference>
<organism evidence="3 4">
    <name type="scientific">Luteimonas fraxinea</name>
    <dbReference type="NCBI Taxonomy" id="2901869"/>
    <lineage>
        <taxon>Bacteria</taxon>
        <taxon>Pseudomonadati</taxon>
        <taxon>Pseudomonadota</taxon>
        <taxon>Gammaproteobacteria</taxon>
        <taxon>Lysobacterales</taxon>
        <taxon>Lysobacteraceae</taxon>
        <taxon>Luteimonas</taxon>
    </lineage>
</organism>
<dbReference type="PANTHER" id="PTHR37461">
    <property type="entry name" value="ANTI-SIGMA-K FACTOR RSKA"/>
    <property type="match status" value="1"/>
</dbReference>
<dbReference type="InterPro" id="IPR018764">
    <property type="entry name" value="RskA_C"/>
</dbReference>
<sequence>MPGAMNVRDPDFDIDDDGGPEPPRADLLAGEYVLGVLDAQARAAAEARIARDPGFARLVAEWDLRLAPWFAEFPTADVPAHVWPRIRTALGWTPVAAKPEGLWHSTGFWRGATALAAVVAIVAVLVGRVPVDDDAREVPVVVAPTPIPTPTPAPAAEALPVTTLAHEDGSPAWLASVDAAHGRVLVVPLPADVDAEGRVAELWLIPEGGAPASLGLLPHDRTRAVEVPAELHAALIAGATLAVSLEPPGGAPDGAPTGPVVASGALRI</sequence>
<evidence type="ECO:0000313" key="4">
    <source>
        <dbReference type="Proteomes" id="UP001430360"/>
    </source>
</evidence>
<evidence type="ECO:0000313" key="3">
    <source>
        <dbReference type="EMBL" id="MCD9095512.1"/>
    </source>
</evidence>
<dbReference type="PANTHER" id="PTHR37461:SF1">
    <property type="entry name" value="ANTI-SIGMA-K FACTOR RSKA"/>
    <property type="match status" value="1"/>
</dbReference>
<dbReference type="RefSeq" id="WP_232134053.1">
    <property type="nucleotide sequence ID" value="NZ_CP089507.1"/>
</dbReference>
<evidence type="ECO:0000256" key="1">
    <source>
        <dbReference type="SAM" id="MobiDB-lite"/>
    </source>
</evidence>